<dbReference type="SMART" id="SM01043">
    <property type="entry name" value="BTAD"/>
    <property type="match status" value="1"/>
</dbReference>
<dbReference type="Gene3D" id="1.10.8.430">
    <property type="entry name" value="Helical domain of apoptotic protease-activating factors"/>
    <property type="match status" value="1"/>
</dbReference>
<keyword evidence="2" id="KW-0805">Transcription regulation</keyword>
<feature type="DNA-binding region" description="OmpR/PhoB-type" evidence="6">
    <location>
        <begin position="1"/>
        <end position="95"/>
    </location>
</feature>
<protein>
    <submittedName>
        <fullName evidence="8">BTAD domain-containing putative transcriptional regulator</fullName>
    </submittedName>
</protein>
<dbReference type="InterPro" id="IPR016032">
    <property type="entry name" value="Sig_transdc_resp-reg_C-effctor"/>
</dbReference>
<dbReference type="SMART" id="SM00862">
    <property type="entry name" value="Trans_reg_C"/>
    <property type="match status" value="1"/>
</dbReference>
<gene>
    <name evidence="8" type="ORF">V1634_23520</name>
</gene>
<dbReference type="SUPFAM" id="SSF52540">
    <property type="entry name" value="P-loop containing nucleoside triphosphate hydrolases"/>
    <property type="match status" value="1"/>
</dbReference>
<evidence type="ECO:0000313" key="8">
    <source>
        <dbReference type="EMBL" id="MEE6309808.1"/>
    </source>
</evidence>
<dbReference type="PROSITE" id="PS50005">
    <property type="entry name" value="TPR"/>
    <property type="match status" value="2"/>
</dbReference>
<dbReference type="Gene3D" id="1.10.10.10">
    <property type="entry name" value="Winged helix-like DNA-binding domain superfamily/Winged helix DNA-binding domain"/>
    <property type="match status" value="2"/>
</dbReference>
<dbReference type="SUPFAM" id="SSF46894">
    <property type="entry name" value="C-terminal effector domain of the bipartite response regulators"/>
    <property type="match status" value="1"/>
</dbReference>
<dbReference type="Pfam" id="PF03704">
    <property type="entry name" value="BTAD"/>
    <property type="match status" value="1"/>
</dbReference>
<dbReference type="InterPro" id="IPR005158">
    <property type="entry name" value="BTAD"/>
</dbReference>
<feature type="domain" description="OmpR/PhoB-type" evidence="7">
    <location>
        <begin position="1"/>
        <end position="95"/>
    </location>
</feature>
<dbReference type="PRINTS" id="PR00364">
    <property type="entry name" value="DISEASERSIST"/>
</dbReference>
<evidence type="ECO:0000256" key="4">
    <source>
        <dbReference type="ARBA" id="ARBA00023163"/>
    </source>
</evidence>
<dbReference type="PANTHER" id="PTHR35807">
    <property type="entry name" value="TRANSCRIPTIONAL REGULATOR REDD-RELATED"/>
    <property type="match status" value="1"/>
</dbReference>
<dbReference type="SMART" id="SM00028">
    <property type="entry name" value="TPR"/>
    <property type="match status" value="6"/>
</dbReference>
<dbReference type="InterPro" id="IPR051677">
    <property type="entry name" value="AfsR-DnrI-RedD_regulator"/>
</dbReference>
<dbReference type="PROSITE" id="PS51755">
    <property type="entry name" value="OMPR_PHOB"/>
    <property type="match status" value="1"/>
</dbReference>
<keyword evidence="5" id="KW-0802">TPR repeat</keyword>
<sequence>MIDIRLLGPMQVLIDGSPMPSGPPKQKAVLAMLAIRPGRLVTVEELIDELWPEAAPASAVANTRGYAASLRRIFDRLNSTKGLLVRCGPGYQLRAEPDDIDLLGFEAECERAGEAVAAGGLSDADDLFCRAEQRWRGPMLSGVPLGPVLSARRTSAIEQRLGLVEQWAELCLATGRPRQAITMLREHLRANPLRERGHALLIRAHYEDADVPAALNAFATARALLIDQLGIDPGEELERLHKAVLNRDLPITLRVETRSSVPVRATDPTVVSPIRRADRASEAPTSWLPRPLADFTGRTDAVLRLMTTAEHADPATAVVQMIDGMPGIGKTALAVHVATKLTARYPDAQLFIDLQGHSPARPVDPAAALVTLLRQLGVPAGRIPAELEHRIALWRSELAARRVIVVLDNAGGRDQVEPLLPAAPGTLVLVTSRRRLLAGDGNPPESLAVFDEEDSINLLARVAGRDRLRAEPEAAAAVARRCGYLPLAIRLAGARLTHRPGWRVADLAQRLDRGGHVLGELFAEDRTVAAVFALSYEPLREPVKRVFRLLGLYPGEHFGTGAVAALADLSLAEASLVLDELVDRHLVEEPRVDRFRLHDLLRDYAEQLLTVALEPADRRLAIHRLLDHYLHLALVANRTVEPVALADQLGLDSPMRPDLVAAFSSVGPDWLEEERSNLLCLIRVAVEGRHLDEVWRLARVVWRFYFIRGYHDDILETQRHAVEAADSLGNLSASAAAHNYRAYAWLQIGDPQRALRDLKRAIEVRKSVDDRQGMCISRTNLAIVYCQLGRLTESLAIYRQSLADRRRWAIDASSVLPSYGWSLMLLGEYREALSVHRLHLYVSRIAQRPFDVALALTNIGAVRVRLGQHERAIRYLRAALWLKDRTGNPYGLPFALDNLGTAYRELGRLDEARQRYELALATATRRGESLSQAAALNGIGLTLAALGMPTKALDYHREALTLATRASYPYEQGRALAAMAGLETQDPAEARRHWERALAIFRKMGVPERFEVERKLTRLVLAASGDQSSSRSR</sequence>
<feature type="repeat" description="TPR" evidence="5">
    <location>
        <begin position="893"/>
        <end position="926"/>
    </location>
</feature>
<keyword evidence="4" id="KW-0804">Transcription</keyword>
<evidence type="ECO:0000256" key="6">
    <source>
        <dbReference type="PROSITE-ProRule" id="PRU01091"/>
    </source>
</evidence>
<dbReference type="PANTHER" id="PTHR35807:SF1">
    <property type="entry name" value="TRANSCRIPTIONAL REGULATOR REDD"/>
    <property type="match status" value="1"/>
</dbReference>
<comment type="caution">
    <text evidence="8">The sequence shown here is derived from an EMBL/GenBank/DDBJ whole genome shotgun (WGS) entry which is preliminary data.</text>
</comment>
<dbReference type="InterPro" id="IPR001867">
    <property type="entry name" value="OmpR/PhoB-type_DNA-bd"/>
</dbReference>
<proteinExistence type="inferred from homology"/>
<evidence type="ECO:0000256" key="5">
    <source>
        <dbReference type="PROSITE-ProRule" id="PRU00339"/>
    </source>
</evidence>
<keyword evidence="9" id="KW-1185">Reference proteome</keyword>
<dbReference type="InterPro" id="IPR019734">
    <property type="entry name" value="TPR_rpt"/>
</dbReference>
<feature type="repeat" description="TPR" evidence="5">
    <location>
        <begin position="853"/>
        <end position="886"/>
    </location>
</feature>
<evidence type="ECO:0000259" key="7">
    <source>
        <dbReference type="PROSITE" id="PS51755"/>
    </source>
</evidence>
<dbReference type="InterPro" id="IPR027417">
    <property type="entry name" value="P-loop_NTPase"/>
</dbReference>
<dbReference type="InterPro" id="IPR036388">
    <property type="entry name" value="WH-like_DNA-bd_sf"/>
</dbReference>
<name>A0ABU7SIQ3_9ACTN</name>
<dbReference type="Gene3D" id="3.40.50.300">
    <property type="entry name" value="P-loop containing nucleotide triphosphate hydrolases"/>
    <property type="match status" value="1"/>
</dbReference>
<evidence type="ECO:0000256" key="2">
    <source>
        <dbReference type="ARBA" id="ARBA00023015"/>
    </source>
</evidence>
<dbReference type="Gene3D" id="1.25.40.10">
    <property type="entry name" value="Tetratricopeptide repeat domain"/>
    <property type="match status" value="3"/>
</dbReference>
<reference evidence="8 9" key="1">
    <citation type="submission" date="2024-01" db="EMBL/GenBank/DDBJ databases">
        <title>Genome insights into Plantactinospora veratri sp. nov.</title>
        <authorList>
            <person name="Wang L."/>
        </authorList>
    </citation>
    <scope>NUCLEOTIDE SEQUENCE [LARGE SCALE GENOMIC DNA]</scope>
    <source>
        <strain evidence="8 9">NEAU-FHS4</strain>
    </source>
</reference>
<dbReference type="CDD" id="cd15831">
    <property type="entry name" value="BTAD"/>
    <property type="match status" value="1"/>
</dbReference>
<dbReference type="EMBL" id="JAZGQL010000019">
    <property type="protein sequence ID" value="MEE6309808.1"/>
    <property type="molecule type" value="Genomic_DNA"/>
</dbReference>
<accession>A0ABU7SIQ3</accession>
<dbReference type="Pfam" id="PF13176">
    <property type="entry name" value="TPR_7"/>
    <property type="match status" value="1"/>
</dbReference>
<organism evidence="8 9">
    <name type="scientific">Plantactinospora veratri</name>
    <dbReference type="NCBI Taxonomy" id="1436122"/>
    <lineage>
        <taxon>Bacteria</taxon>
        <taxon>Bacillati</taxon>
        <taxon>Actinomycetota</taxon>
        <taxon>Actinomycetes</taxon>
        <taxon>Micromonosporales</taxon>
        <taxon>Micromonosporaceae</taxon>
        <taxon>Plantactinospora</taxon>
    </lineage>
</organism>
<evidence type="ECO:0000256" key="1">
    <source>
        <dbReference type="ARBA" id="ARBA00005820"/>
    </source>
</evidence>
<dbReference type="InterPro" id="IPR042197">
    <property type="entry name" value="Apaf_helical"/>
</dbReference>
<dbReference type="Proteomes" id="UP001339911">
    <property type="component" value="Unassembled WGS sequence"/>
</dbReference>
<evidence type="ECO:0000256" key="3">
    <source>
        <dbReference type="ARBA" id="ARBA00023125"/>
    </source>
</evidence>
<dbReference type="SUPFAM" id="SSF48452">
    <property type="entry name" value="TPR-like"/>
    <property type="match status" value="3"/>
</dbReference>
<dbReference type="InterPro" id="IPR011990">
    <property type="entry name" value="TPR-like_helical_dom_sf"/>
</dbReference>
<dbReference type="RefSeq" id="WP_331210062.1">
    <property type="nucleotide sequence ID" value="NZ_JAZGQL010000019.1"/>
</dbReference>
<dbReference type="Pfam" id="PF13424">
    <property type="entry name" value="TPR_12"/>
    <property type="match status" value="2"/>
</dbReference>
<evidence type="ECO:0000313" key="9">
    <source>
        <dbReference type="Proteomes" id="UP001339911"/>
    </source>
</evidence>
<comment type="similarity">
    <text evidence="1">Belongs to the AfsR/DnrI/RedD regulatory family.</text>
</comment>
<keyword evidence="3 6" id="KW-0238">DNA-binding</keyword>